<name>A0A4Y3RNK0_9ACTN</name>
<evidence type="ECO:0000313" key="1">
    <source>
        <dbReference type="EMBL" id="GEB57420.1"/>
    </source>
</evidence>
<evidence type="ECO:0008006" key="3">
    <source>
        <dbReference type="Google" id="ProtNLM"/>
    </source>
</evidence>
<organism evidence="1 2">
    <name type="scientific">Streptomyces gardneri</name>
    <dbReference type="NCBI Taxonomy" id="66892"/>
    <lineage>
        <taxon>Bacteria</taxon>
        <taxon>Bacillati</taxon>
        <taxon>Actinomycetota</taxon>
        <taxon>Actinomycetes</taxon>
        <taxon>Kitasatosporales</taxon>
        <taxon>Streptomycetaceae</taxon>
        <taxon>Streptomyces</taxon>
    </lineage>
</organism>
<dbReference type="RefSeq" id="WP_229918348.1">
    <property type="nucleotide sequence ID" value="NZ_BJMN01000018.1"/>
</dbReference>
<keyword evidence="2" id="KW-1185">Reference proteome</keyword>
<protein>
    <recommendedName>
        <fullName evidence="3">Transcriptional regulator</fullName>
    </recommendedName>
</protein>
<reference evidence="1 2" key="1">
    <citation type="submission" date="2019-06" db="EMBL/GenBank/DDBJ databases">
        <title>Whole genome shotgun sequence of Streptomyces gardneri NBRC 12865.</title>
        <authorList>
            <person name="Hosoyama A."/>
            <person name="Uohara A."/>
            <person name="Ohji S."/>
            <person name="Ichikawa N."/>
        </authorList>
    </citation>
    <scope>NUCLEOTIDE SEQUENCE [LARGE SCALE GENOMIC DNA]</scope>
    <source>
        <strain evidence="1 2">NBRC 12865</strain>
    </source>
</reference>
<evidence type="ECO:0000313" key="2">
    <source>
        <dbReference type="Proteomes" id="UP000315226"/>
    </source>
</evidence>
<gene>
    <name evidence="1" type="ORF">SGA01_30250</name>
</gene>
<accession>A0A4Y3RNK0</accession>
<dbReference type="AlphaFoldDB" id="A0A4Y3RNK0"/>
<sequence>MMCPDGIGALLRSVREDAGRTREQQARLMEEAQGGRWFDPENLKRWETEKRLPVAVWHEPIATAYGLTVTDVRQAVAVSRQYRRDQGGERADVDRRRFIGAAAVAAGVVALPGIAQAREGIDGGLRGDDAGDLAYLAAAFERHRGGYRGRSPNAVLAEMRGDLDLLGQVLNWAHPARDRADLARTAAGIAGLVAIVQHDRGDQRDAFRWFATAERAARESGDRRMTAWVLARHAMVPLNYGAPQEAARLAALARREAGAAPTASAALSAAVTARALAALGDTDGARLAVREVRDLADRLDGQEAADTWFGYPGQKHHVHLSQAHTLLGDTSAAYAAQEDALELTTSPSVMTRALVAMDTAACLRTDGDPTAAAEMAAGVLDRLPVAFREGLVRSRAEALHRQLSGRPRDHLGQALA</sequence>
<comment type="caution">
    <text evidence="1">The sequence shown here is derived from an EMBL/GenBank/DDBJ whole genome shotgun (WGS) entry which is preliminary data.</text>
</comment>
<proteinExistence type="predicted"/>
<dbReference type="EMBL" id="BJMN01000018">
    <property type="protein sequence ID" value="GEB57420.1"/>
    <property type="molecule type" value="Genomic_DNA"/>
</dbReference>
<dbReference type="Proteomes" id="UP000315226">
    <property type="component" value="Unassembled WGS sequence"/>
</dbReference>